<dbReference type="RefSeq" id="WP_284303946.1">
    <property type="nucleotide sequence ID" value="NZ_BSUO01000001.1"/>
</dbReference>
<protein>
    <submittedName>
        <fullName evidence="1">Uncharacterized protein</fullName>
    </submittedName>
</protein>
<sequence length="171" mass="18582">MTTITDATVEAVEPFDVERECYVRLVGPETKVAARNELGGVVLGGEVIRCSVVTARFFVDALRGVACDGQGVKLEGRDLPVWARGRTTLSAEEASSQTSGQDFRRPALRNGDPIEFAAADETDGQLVTVRLTRVTLEDALGHTYEPGATIRGRRQYLDKFVARGRAELVEA</sequence>
<proteinExistence type="predicted"/>
<accession>A0ABQ6ITZ6</accession>
<name>A0ABQ6ITZ6_9MICO</name>
<keyword evidence="2" id="KW-1185">Reference proteome</keyword>
<evidence type="ECO:0000313" key="2">
    <source>
        <dbReference type="Proteomes" id="UP001157126"/>
    </source>
</evidence>
<evidence type="ECO:0000313" key="1">
    <source>
        <dbReference type="EMBL" id="GMA40207.1"/>
    </source>
</evidence>
<reference evidence="2" key="1">
    <citation type="journal article" date="2019" name="Int. J. Syst. Evol. Microbiol.">
        <title>The Global Catalogue of Microorganisms (GCM) 10K type strain sequencing project: providing services to taxonomists for standard genome sequencing and annotation.</title>
        <authorList>
            <consortium name="The Broad Institute Genomics Platform"/>
            <consortium name="The Broad Institute Genome Sequencing Center for Infectious Disease"/>
            <person name="Wu L."/>
            <person name="Ma J."/>
        </authorList>
    </citation>
    <scope>NUCLEOTIDE SEQUENCE [LARGE SCALE GENOMIC DNA]</scope>
    <source>
        <strain evidence="2">NBRC 113072</strain>
    </source>
</reference>
<dbReference type="Proteomes" id="UP001157126">
    <property type="component" value="Unassembled WGS sequence"/>
</dbReference>
<gene>
    <name evidence="1" type="ORF">GCM10025883_22520</name>
</gene>
<comment type="caution">
    <text evidence="1">The sequence shown here is derived from an EMBL/GenBank/DDBJ whole genome shotgun (WGS) entry which is preliminary data.</text>
</comment>
<dbReference type="EMBL" id="BSUO01000001">
    <property type="protein sequence ID" value="GMA40207.1"/>
    <property type="molecule type" value="Genomic_DNA"/>
</dbReference>
<organism evidence="1 2">
    <name type="scientific">Mobilicoccus caccae</name>
    <dbReference type="NCBI Taxonomy" id="1859295"/>
    <lineage>
        <taxon>Bacteria</taxon>
        <taxon>Bacillati</taxon>
        <taxon>Actinomycetota</taxon>
        <taxon>Actinomycetes</taxon>
        <taxon>Micrococcales</taxon>
        <taxon>Dermatophilaceae</taxon>
        <taxon>Mobilicoccus</taxon>
    </lineage>
</organism>